<evidence type="ECO:0000256" key="5">
    <source>
        <dbReference type="SAM" id="Phobius"/>
    </source>
</evidence>
<dbReference type="PANTHER" id="PTHR30627:SF1">
    <property type="entry name" value="PEPTIDOGLYCAN D,D-TRANSPEPTIDASE FTSI"/>
    <property type="match status" value="1"/>
</dbReference>
<dbReference type="GO" id="GO:0008658">
    <property type="term" value="F:penicillin binding"/>
    <property type="evidence" value="ECO:0007669"/>
    <property type="project" value="InterPro"/>
</dbReference>
<dbReference type="Gene3D" id="1.10.150.770">
    <property type="match status" value="1"/>
</dbReference>
<evidence type="ECO:0000256" key="3">
    <source>
        <dbReference type="ARBA" id="ARBA00023136"/>
    </source>
</evidence>
<evidence type="ECO:0000259" key="6">
    <source>
        <dbReference type="Pfam" id="PF00905"/>
    </source>
</evidence>
<reference evidence="8 9" key="1">
    <citation type="submission" date="2019-06" db="EMBL/GenBank/DDBJ databases">
        <title>Whole genome sequence for Rhodospirillaceae sp. R148.</title>
        <authorList>
            <person name="Wang G."/>
        </authorList>
    </citation>
    <scope>NUCLEOTIDE SEQUENCE [LARGE SCALE GENOMIC DNA]</scope>
    <source>
        <strain evidence="8 9">R148</strain>
    </source>
</reference>
<comment type="subcellular location">
    <subcellularLocation>
        <location evidence="1">Membrane</location>
    </subcellularLocation>
</comment>
<dbReference type="InterPro" id="IPR005311">
    <property type="entry name" value="PBP_dimer"/>
</dbReference>
<feature type="domain" description="Penicillin-binding protein transpeptidase" evidence="6">
    <location>
        <begin position="267"/>
        <end position="564"/>
    </location>
</feature>
<feature type="domain" description="Penicillin-binding protein dimerisation" evidence="7">
    <location>
        <begin position="104"/>
        <end position="234"/>
    </location>
</feature>
<evidence type="ECO:0000256" key="4">
    <source>
        <dbReference type="SAM" id="MobiDB-lite"/>
    </source>
</evidence>
<dbReference type="Pfam" id="PF03717">
    <property type="entry name" value="PBP_dimer"/>
    <property type="match status" value="1"/>
</dbReference>
<dbReference type="Gene3D" id="3.90.1310.10">
    <property type="entry name" value="Penicillin-binding protein 2a (Domain 2)"/>
    <property type="match status" value="1"/>
</dbReference>
<dbReference type="PANTHER" id="PTHR30627">
    <property type="entry name" value="PEPTIDOGLYCAN D,D-TRANSPEPTIDASE"/>
    <property type="match status" value="1"/>
</dbReference>
<dbReference type="EMBL" id="VHSH01000015">
    <property type="protein sequence ID" value="TQV70837.1"/>
    <property type="molecule type" value="Genomic_DNA"/>
</dbReference>
<accession>A0A545T0T3</accession>
<dbReference type="OrthoDB" id="9789078at2"/>
<dbReference type="InterPro" id="IPR001460">
    <property type="entry name" value="PCN-bd_Tpept"/>
</dbReference>
<dbReference type="AlphaFoldDB" id="A0A545T0T3"/>
<evidence type="ECO:0000313" key="9">
    <source>
        <dbReference type="Proteomes" id="UP000315252"/>
    </source>
</evidence>
<feature type="transmembrane region" description="Helical" evidence="5">
    <location>
        <begin position="62"/>
        <end position="81"/>
    </location>
</feature>
<keyword evidence="5" id="KW-0812">Transmembrane</keyword>
<sequence>MTIHVNPSDRLDGRGKTRAASDTEQTGAACNPCGLDRHIDHSAYTVLDGTVKQALEVGKTRLIATGLVISVAFFAIGVRLVDLTLLQGNTRTASSQTAKNLPGTAVRGDIVDRNGVILATSLPTASLFADARLVPDAEFAARELQKILPGKSRAELLAKLKSGKQFVWLQRHLTPRQQSQINSLGIPGLNFRREQRRFYPHGALTAHAVGFTSIDNEGLAGVEQSFDDMLNGTDDPLRLSLDVRIQHIMAEELSAAMAEFSAIGAAGMVYDVQNGEVVSMVSLPSYNPNEAGSAVDDARFNRATLGVYEMGSVFKLFTAAMALDEGIIRISDGYDTSDPIRVGRFTIRDYKPKNRWLSIPEILIYSSNIGTVHMAMEAGTSKQKAFLSNLGLTRPAKFDISEIGHPRLPNRWRDVNTMTISFGHGIAVSPLQLVRAAGALVNGGELKQASLVKRSDDETVPATRVISERTSQQIRRLMRLVVLHGTGRKANAEGFMVGGKSGTAEKIRDGRYVKNARMSSFLGAFPITNPRYVVFAMIDEPKGIKRTHGFATGGWVAAPVIKRLVERMGPLVSIEPIEDHIADDRIEQFLVDVTARSGGHSLASQ</sequence>
<proteinExistence type="predicted"/>
<keyword evidence="2" id="KW-0121">Carboxypeptidase</keyword>
<organism evidence="8 9">
    <name type="scientific">Denitrobaculum tricleocarpae</name>
    <dbReference type="NCBI Taxonomy" id="2591009"/>
    <lineage>
        <taxon>Bacteria</taxon>
        <taxon>Pseudomonadati</taxon>
        <taxon>Pseudomonadota</taxon>
        <taxon>Alphaproteobacteria</taxon>
        <taxon>Rhodospirillales</taxon>
        <taxon>Rhodospirillaceae</taxon>
        <taxon>Denitrobaculum</taxon>
    </lineage>
</organism>
<dbReference type="SUPFAM" id="SSF56519">
    <property type="entry name" value="Penicillin binding protein dimerisation domain"/>
    <property type="match status" value="1"/>
</dbReference>
<dbReference type="InterPro" id="IPR050515">
    <property type="entry name" value="Beta-lactam/transpept"/>
</dbReference>
<evidence type="ECO:0000256" key="2">
    <source>
        <dbReference type="ARBA" id="ARBA00022645"/>
    </source>
</evidence>
<dbReference type="Gene3D" id="3.30.450.330">
    <property type="match status" value="1"/>
</dbReference>
<dbReference type="Gene3D" id="3.40.710.10">
    <property type="entry name" value="DD-peptidase/beta-lactamase superfamily"/>
    <property type="match status" value="1"/>
</dbReference>
<keyword evidence="3 5" id="KW-0472">Membrane</keyword>
<feature type="region of interest" description="Disordered" evidence="4">
    <location>
        <begin position="1"/>
        <end position="26"/>
    </location>
</feature>
<evidence type="ECO:0000259" key="7">
    <source>
        <dbReference type="Pfam" id="PF03717"/>
    </source>
</evidence>
<gene>
    <name evidence="8" type="ORF">FKG95_27340</name>
</gene>
<keyword evidence="2" id="KW-0378">Hydrolase</keyword>
<dbReference type="InterPro" id="IPR036138">
    <property type="entry name" value="PBP_dimer_sf"/>
</dbReference>
<keyword evidence="2" id="KW-0645">Protease</keyword>
<dbReference type="Proteomes" id="UP000315252">
    <property type="component" value="Unassembled WGS sequence"/>
</dbReference>
<dbReference type="Pfam" id="PF00905">
    <property type="entry name" value="Transpeptidase"/>
    <property type="match status" value="1"/>
</dbReference>
<name>A0A545T0T3_9PROT</name>
<dbReference type="GO" id="GO:0004180">
    <property type="term" value="F:carboxypeptidase activity"/>
    <property type="evidence" value="ECO:0007669"/>
    <property type="project" value="UniProtKB-KW"/>
</dbReference>
<dbReference type="InterPro" id="IPR012338">
    <property type="entry name" value="Beta-lactam/transpept-like"/>
</dbReference>
<keyword evidence="9" id="KW-1185">Reference proteome</keyword>
<evidence type="ECO:0000256" key="1">
    <source>
        <dbReference type="ARBA" id="ARBA00004370"/>
    </source>
</evidence>
<protein>
    <submittedName>
        <fullName evidence="8">Penicillin-binding protein 2</fullName>
    </submittedName>
</protein>
<comment type="caution">
    <text evidence="8">The sequence shown here is derived from an EMBL/GenBank/DDBJ whole genome shotgun (WGS) entry which is preliminary data.</text>
</comment>
<dbReference type="GO" id="GO:0071555">
    <property type="term" value="P:cell wall organization"/>
    <property type="evidence" value="ECO:0007669"/>
    <property type="project" value="TreeGrafter"/>
</dbReference>
<dbReference type="GO" id="GO:0005886">
    <property type="term" value="C:plasma membrane"/>
    <property type="evidence" value="ECO:0007669"/>
    <property type="project" value="TreeGrafter"/>
</dbReference>
<dbReference type="RefSeq" id="WP_142899644.1">
    <property type="nucleotide sequence ID" value="NZ_ML660066.1"/>
</dbReference>
<feature type="compositionally biased region" description="Basic and acidic residues" evidence="4">
    <location>
        <begin position="7"/>
        <end position="21"/>
    </location>
</feature>
<keyword evidence="5" id="KW-1133">Transmembrane helix</keyword>
<dbReference type="SUPFAM" id="SSF56601">
    <property type="entry name" value="beta-lactamase/transpeptidase-like"/>
    <property type="match status" value="1"/>
</dbReference>
<evidence type="ECO:0000313" key="8">
    <source>
        <dbReference type="EMBL" id="TQV70837.1"/>
    </source>
</evidence>